<feature type="signal peptide" evidence="8">
    <location>
        <begin position="1"/>
        <end position="23"/>
    </location>
</feature>
<proteinExistence type="inferred from homology"/>
<feature type="chain" id="PRO_5040992244" evidence="8">
    <location>
        <begin position="24"/>
        <end position="257"/>
    </location>
</feature>
<dbReference type="InterPro" id="IPR009003">
    <property type="entry name" value="Peptidase_S1_PA"/>
</dbReference>
<evidence type="ECO:0000256" key="4">
    <source>
        <dbReference type="ARBA" id="ARBA00022729"/>
    </source>
</evidence>
<protein>
    <submittedName>
        <fullName evidence="10">Unnamed protein product</fullName>
    </submittedName>
</protein>
<evidence type="ECO:0000256" key="3">
    <source>
        <dbReference type="ARBA" id="ARBA00022525"/>
    </source>
</evidence>
<keyword evidence="7" id="KW-0325">Glycoprotein</keyword>
<sequence>MQIIPSLAAATIAFGAIAATADAEHVQRQLILGGKRVTIATKTYTVGIRPTADGESFCGGSLISPTHVLTTAACLTDEAKFVGVGTHYIKGTKEGEQIKVVKGQSHTKYNATSGSYDIGILTLEKPSKFKPVNLPAADDTDTIPGMWAEVMGWGNTSYPNGATSNQLRGVDLRDNKDCSPVFLIDYTMVCAGGAPGKDACDGDTGAPLIKEKGRGDSDDILIGVSSWRHGCGNACVPGVYSRVSVAVEWIKSVTKKN</sequence>
<dbReference type="SUPFAM" id="SSF50494">
    <property type="entry name" value="Trypsin-like serine proteases"/>
    <property type="match status" value="1"/>
</dbReference>
<evidence type="ECO:0000313" key="11">
    <source>
        <dbReference type="Proteomes" id="UP001165083"/>
    </source>
</evidence>
<dbReference type="PANTHER" id="PTHR24276:SF98">
    <property type="entry name" value="FI18310P1-RELATED"/>
    <property type="match status" value="1"/>
</dbReference>
<keyword evidence="5" id="KW-0843">Virulence</keyword>
<evidence type="ECO:0000259" key="9">
    <source>
        <dbReference type="PROSITE" id="PS50240"/>
    </source>
</evidence>
<dbReference type="PROSITE" id="PS50240">
    <property type="entry name" value="TRYPSIN_DOM"/>
    <property type="match status" value="1"/>
</dbReference>
<keyword evidence="4 8" id="KW-0732">Signal</keyword>
<evidence type="ECO:0000256" key="8">
    <source>
        <dbReference type="SAM" id="SignalP"/>
    </source>
</evidence>
<dbReference type="FunFam" id="2.40.10.10:FF:000156">
    <property type="entry name" value="MIP06385p"/>
    <property type="match status" value="1"/>
</dbReference>
<dbReference type="PRINTS" id="PR00722">
    <property type="entry name" value="CHYMOTRYPSIN"/>
</dbReference>
<dbReference type="CDD" id="cd00190">
    <property type="entry name" value="Tryp_SPc"/>
    <property type="match status" value="1"/>
</dbReference>
<reference evidence="10" key="1">
    <citation type="submission" date="2023-04" db="EMBL/GenBank/DDBJ databases">
        <title>Phytophthora lilii NBRC 32176.</title>
        <authorList>
            <person name="Ichikawa N."/>
            <person name="Sato H."/>
            <person name="Tonouchi N."/>
        </authorList>
    </citation>
    <scope>NUCLEOTIDE SEQUENCE</scope>
    <source>
        <strain evidence="10">NBRC 32176</strain>
    </source>
</reference>
<comment type="subcellular location">
    <subcellularLocation>
        <location evidence="1">Secreted</location>
    </subcellularLocation>
</comment>
<name>A0A9W6TC01_9STRA</name>
<dbReference type="InterPro" id="IPR001254">
    <property type="entry name" value="Trypsin_dom"/>
</dbReference>
<dbReference type="GO" id="GO:0004252">
    <property type="term" value="F:serine-type endopeptidase activity"/>
    <property type="evidence" value="ECO:0007669"/>
    <property type="project" value="InterPro"/>
</dbReference>
<dbReference type="Gene3D" id="2.40.10.10">
    <property type="entry name" value="Trypsin-like serine proteases"/>
    <property type="match status" value="1"/>
</dbReference>
<evidence type="ECO:0000256" key="1">
    <source>
        <dbReference type="ARBA" id="ARBA00004613"/>
    </source>
</evidence>
<dbReference type="PANTHER" id="PTHR24276">
    <property type="entry name" value="POLYSERASE-RELATED"/>
    <property type="match status" value="1"/>
</dbReference>
<evidence type="ECO:0000313" key="10">
    <source>
        <dbReference type="EMBL" id="GMF10045.1"/>
    </source>
</evidence>
<organism evidence="10 11">
    <name type="scientific">Phytophthora lilii</name>
    <dbReference type="NCBI Taxonomy" id="2077276"/>
    <lineage>
        <taxon>Eukaryota</taxon>
        <taxon>Sar</taxon>
        <taxon>Stramenopiles</taxon>
        <taxon>Oomycota</taxon>
        <taxon>Peronosporomycetes</taxon>
        <taxon>Peronosporales</taxon>
        <taxon>Peronosporaceae</taxon>
        <taxon>Phytophthora</taxon>
    </lineage>
</organism>
<evidence type="ECO:0000256" key="5">
    <source>
        <dbReference type="ARBA" id="ARBA00023026"/>
    </source>
</evidence>
<dbReference type="GO" id="GO:0005576">
    <property type="term" value="C:extracellular region"/>
    <property type="evidence" value="ECO:0007669"/>
    <property type="project" value="UniProtKB-SubCell"/>
</dbReference>
<dbReference type="InterPro" id="IPR043504">
    <property type="entry name" value="Peptidase_S1_PA_chymotrypsin"/>
</dbReference>
<evidence type="ECO:0000256" key="7">
    <source>
        <dbReference type="ARBA" id="ARBA00023180"/>
    </source>
</evidence>
<dbReference type="SMART" id="SM00020">
    <property type="entry name" value="Tryp_SPc"/>
    <property type="match status" value="1"/>
</dbReference>
<dbReference type="AlphaFoldDB" id="A0A9W6TC01"/>
<dbReference type="InterPro" id="IPR001314">
    <property type="entry name" value="Peptidase_S1A"/>
</dbReference>
<evidence type="ECO:0000256" key="2">
    <source>
        <dbReference type="ARBA" id="ARBA00007664"/>
    </source>
</evidence>
<accession>A0A9W6TC01</accession>
<keyword evidence="11" id="KW-1185">Reference proteome</keyword>
<gene>
    <name evidence="10" type="ORF">Plil01_000089700</name>
</gene>
<dbReference type="Pfam" id="PF00089">
    <property type="entry name" value="Trypsin"/>
    <property type="match status" value="1"/>
</dbReference>
<dbReference type="OrthoDB" id="100840at2759"/>
<keyword evidence="6" id="KW-1015">Disulfide bond</keyword>
<dbReference type="EMBL" id="BSXW01000029">
    <property type="protein sequence ID" value="GMF10045.1"/>
    <property type="molecule type" value="Genomic_DNA"/>
</dbReference>
<keyword evidence="3" id="KW-0964">Secreted</keyword>
<evidence type="ECO:0000256" key="6">
    <source>
        <dbReference type="ARBA" id="ARBA00023157"/>
    </source>
</evidence>
<feature type="domain" description="Peptidase S1" evidence="9">
    <location>
        <begin position="31"/>
        <end position="255"/>
    </location>
</feature>
<dbReference type="Proteomes" id="UP001165083">
    <property type="component" value="Unassembled WGS sequence"/>
</dbReference>
<comment type="caution">
    <text evidence="10">The sequence shown here is derived from an EMBL/GenBank/DDBJ whole genome shotgun (WGS) entry which is preliminary data.</text>
</comment>
<comment type="similarity">
    <text evidence="2">Belongs to the peptidase S1 family.</text>
</comment>
<dbReference type="GO" id="GO:0006508">
    <property type="term" value="P:proteolysis"/>
    <property type="evidence" value="ECO:0007669"/>
    <property type="project" value="InterPro"/>
</dbReference>
<dbReference type="InterPro" id="IPR050430">
    <property type="entry name" value="Peptidase_S1"/>
</dbReference>